<protein>
    <submittedName>
        <fullName evidence="1">Uncharacterized protein</fullName>
    </submittedName>
</protein>
<proteinExistence type="predicted"/>
<dbReference type="Proteomes" id="UP000295525">
    <property type="component" value="Unassembled WGS sequence"/>
</dbReference>
<dbReference type="EMBL" id="SMAJ01000002">
    <property type="protein sequence ID" value="TCT10266.1"/>
    <property type="molecule type" value="Genomic_DNA"/>
</dbReference>
<keyword evidence="2" id="KW-1185">Reference proteome</keyword>
<sequence>MFGAPADMRLAQSATQLYPIRCNWGKPSFDLQPHPVPLSNLNILEIYINNYPDEIELRILWLSC</sequence>
<comment type="caution">
    <text evidence="1">The sequence shown here is derived from an EMBL/GenBank/DDBJ whole genome shotgun (WGS) entry which is preliminary data.</text>
</comment>
<evidence type="ECO:0000313" key="2">
    <source>
        <dbReference type="Proteomes" id="UP000295525"/>
    </source>
</evidence>
<accession>A0A4R3MAJ5</accession>
<gene>
    <name evidence="1" type="ORF">EDC26_102222</name>
</gene>
<reference evidence="1 2" key="1">
    <citation type="submission" date="2019-03" db="EMBL/GenBank/DDBJ databases">
        <title>Genomic Encyclopedia of Type Strains, Phase IV (KMG-IV): sequencing the most valuable type-strain genomes for metagenomic binning, comparative biology and taxonomic classification.</title>
        <authorList>
            <person name="Goeker M."/>
        </authorList>
    </citation>
    <scope>NUCLEOTIDE SEQUENCE [LARGE SCALE GENOMIC DNA]</scope>
    <source>
        <strain evidence="1 2">DSM 24591</strain>
    </source>
</reference>
<organism evidence="1 2">
    <name type="scientific">Paralcaligenes ureilyticus</name>
    <dbReference type="NCBI Taxonomy" id="627131"/>
    <lineage>
        <taxon>Bacteria</taxon>
        <taxon>Pseudomonadati</taxon>
        <taxon>Pseudomonadota</taxon>
        <taxon>Betaproteobacteria</taxon>
        <taxon>Burkholderiales</taxon>
        <taxon>Alcaligenaceae</taxon>
        <taxon>Paralcaligenes</taxon>
    </lineage>
</organism>
<dbReference type="AlphaFoldDB" id="A0A4R3MAJ5"/>
<evidence type="ECO:0000313" key="1">
    <source>
        <dbReference type="EMBL" id="TCT10266.1"/>
    </source>
</evidence>
<name>A0A4R3MAJ5_9BURK</name>